<dbReference type="Proteomes" id="UP000265926">
    <property type="component" value="Unassembled WGS sequence"/>
</dbReference>
<comment type="caution">
    <text evidence="1">The sequence shown here is derived from an EMBL/GenBank/DDBJ whole genome shotgun (WGS) entry which is preliminary data.</text>
</comment>
<protein>
    <submittedName>
        <fullName evidence="1">DUF177 domain-containing protein</fullName>
    </submittedName>
</protein>
<evidence type="ECO:0000313" key="2">
    <source>
        <dbReference type="Proteomes" id="UP000265926"/>
    </source>
</evidence>
<dbReference type="Pfam" id="PF02620">
    <property type="entry name" value="YceD"/>
    <property type="match status" value="1"/>
</dbReference>
<evidence type="ECO:0000313" key="1">
    <source>
        <dbReference type="EMBL" id="RIJ49694.1"/>
    </source>
</evidence>
<sequence length="199" mass="23559">MLIKNLYFCIHFFGIVGWKTKYNIEFKGLKEGLHDYEFEADRRFFEHFDEGLVETGEVQIKVQLEKRSSFLKLNFDFSGWVELICDRCLEPYQQDIELATDIFVKFGEENEFDEGDNVIWVLPEEHVINLTQVMYEYIVLSIPMKHVHPNPSADGGENSCDPEMLKKLKTYLLHETEEEQDEKEIDPRWAALRNLKNNN</sequence>
<dbReference type="EMBL" id="QWGR01000002">
    <property type="protein sequence ID" value="RIJ49694.1"/>
    <property type="molecule type" value="Genomic_DNA"/>
</dbReference>
<gene>
    <name evidence="1" type="ORF">D1614_02840</name>
</gene>
<proteinExistence type="predicted"/>
<dbReference type="AlphaFoldDB" id="A0A399T464"/>
<reference evidence="1 2" key="1">
    <citation type="submission" date="2018-08" db="EMBL/GenBank/DDBJ databases">
        <title>Pallidiluteibacterium maritimus gen. nov., sp. nov., isolated from coastal sediment.</title>
        <authorList>
            <person name="Zhou L.Y."/>
        </authorList>
    </citation>
    <scope>NUCLEOTIDE SEQUENCE [LARGE SCALE GENOMIC DNA]</scope>
    <source>
        <strain evidence="1 2">XSD2</strain>
    </source>
</reference>
<name>A0A399T464_9BACT</name>
<keyword evidence="2" id="KW-1185">Reference proteome</keyword>
<dbReference type="OrthoDB" id="1524821at2"/>
<dbReference type="InterPro" id="IPR003772">
    <property type="entry name" value="YceD"/>
</dbReference>
<organism evidence="1 2">
    <name type="scientific">Maribellus luteus</name>
    <dbReference type="NCBI Taxonomy" id="2305463"/>
    <lineage>
        <taxon>Bacteria</taxon>
        <taxon>Pseudomonadati</taxon>
        <taxon>Bacteroidota</taxon>
        <taxon>Bacteroidia</taxon>
        <taxon>Marinilabiliales</taxon>
        <taxon>Prolixibacteraceae</taxon>
        <taxon>Maribellus</taxon>
    </lineage>
</organism>
<accession>A0A399T464</accession>